<dbReference type="eggNOG" id="ENOG5033DR9">
    <property type="taxonomic scope" value="Bacteria"/>
</dbReference>
<sequence length="206" mass="23360">MCPEDNADDFHPAEQDPWALRKPDWNTWKSVKQARLWQAVALACDLDPANFQLFDNPQLARLFKEPPRQFDDLLVMAKGSIGANGILKLISRSDEGLEESEVKLSNFATWLKSIQHKLPAQFPWLSEPITLSNMDWPWGRHETDLLRKLAAAAQRFWSNYDPADPTTAPTNQQVIDWLKGQGVSERTAEIMATILRADGLPTGPRK</sequence>
<dbReference type="STRING" id="1266925.GCA_000619905_02365"/>
<dbReference type="EMBL" id="FOVJ01000006">
    <property type="protein sequence ID" value="SFO04291.1"/>
    <property type="molecule type" value="Genomic_DNA"/>
</dbReference>
<keyword evidence="2" id="KW-1185">Reference proteome</keyword>
<protein>
    <submittedName>
        <fullName evidence="1">Uncharacterized protein</fullName>
    </submittedName>
</protein>
<proteinExistence type="predicted"/>
<accession>A0A1I5DZK7</accession>
<dbReference type="RefSeq" id="WP_083396773.1">
    <property type="nucleotide sequence ID" value="NZ_FOVJ01000006.1"/>
</dbReference>
<name>A0A1I5DZK7_9PROT</name>
<dbReference type="OrthoDB" id="8566550at2"/>
<dbReference type="AlphaFoldDB" id="A0A1I5DZK7"/>
<evidence type="ECO:0000313" key="2">
    <source>
        <dbReference type="Proteomes" id="UP000183107"/>
    </source>
</evidence>
<reference evidence="2" key="1">
    <citation type="submission" date="2016-10" db="EMBL/GenBank/DDBJ databases">
        <authorList>
            <person name="Varghese N."/>
        </authorList>
    </citation>
    <scope>NUCLEOTIDE SEQUENCE [LARGE SCALE GENOMIC DNA]</scope>
    <source>
        <strain evidence="2">Nsp8</strain>
    </source>
</reference>
<dbReference type="Proteomes" id="UP000183107">
    <property type="component" value="Unassembled WGS sequence"/>
</dbReference>
<evidence type="ECO:0000313" key="1">
    <source>
        <dbReference type="EMBL" id="SFO04291.1"/>
    </source>
</evidence>
<organism evidence="1 2">
    <name type="scientific">Nitrosospira briensis</name>
    <dbReference type="NCBI Taxonomy" id="35799"/>
    <lineage>
        <taxon>Bacteria</taxon>
        <taxon>Pseudomonadati</taxon>
        <taxon>Pseudomonadota</taxon>
        <taxon>Betaproteobacteria</taxon>
        <taxon>Nitrosomonadales</taxon>
        <taxon>Nitrosomonadaceae</taxon>
        <taxon>Nitrosospira</taxon>
    </lineage>
</organism>
<gene>
    <name evidence="1" type="ORF">SAMN05216386_2465</name>
</gene>